<evidence type="ECO:0000313" key="1">
    <source>
        <dbReference type="EMBL" id="KDO21446.1"/>
    </source>
</evidence>
<proteinExistence type="predicted"/>
<dbReference type="EMBL" id="KK583288">
    <property type="protein sequence ID" value="KDO21446.1"/>
    <property type="molecule type" value="Genomic_DNA"/>
</dbReference>
<name>A0A067C4G3_SAPPC</name>
<dbReference type="AlphaFoldDB" id="A0A067C4G3"/>
<protein>
    <submittedName>
        <fullName evidence="1">Uncharacterized protein</fullName>
    </submittedName>
</protein>
<gene>
    <name evidence="1" type="ORF">SPRG_12455</name>
</gene>
<sequence length="123" mass="13647">MDRPRGTLVQPSLDALDVLTPVAPEKLSAFLTAWATALPASSDMRRLPRFLDTASEMLVPFLAKLMALIPHERRLLGQLAQQCTTYIVDARPTRLKWMVHPDVLDGDAPWGCIRKVPDRAACA</sequence>
<dbReference type="VEuPathDB" id="FungiDB:SPRG_12455"/>
<dbReference type="KEGG" id="spar:SPRG_12455"/>
<reference evidence="1 2" key="1">
    <citation type="journal article" date="2013" name="PLoS Genet.">
        <title>Distinctive expansion of potential virulence genes in the genome of the oomycete fish pathogen Saprolegnia parasitica.</title>
        <authorList>
            <person name="Jiang R.H."/>
            <person name="de Bruijn I."/>
            <person name="Haas B.J."/>
            <person name="Belmonte R."/>
            <person name="Lobach L."/>
            <person name="Christie J."/>
            <person name="van den Ackerveken G."/>
            <person name="Bottin A."/>
            <person name="Bulone V."/>
            <person name="Diaz-Moreno S.M."/>
            <person name="Dumas B."/>
            <person name="Fan L."/>
            <person name="Gaulin E."/>
            <person name="Govers F."/>
            <person name="Grenville-Briggs L.J."/>
            <person name="Horner N.R."/>
            <person name="Levin J.Z."/>
            <person name="Mammella M."/>
            <person name="Meijer H.J."/>
            <person name="Morris P."/>
            <person name="Nusbaum C."/>
            <person name="Oome S."/>
            <person name="Phillips A.J."/>
            <person name="van Rooyen D."/>
            <person name="Rzeszutek E."/>
            <person name="Saraiva M."/>
            <person name="Secombes C.J."/>
            <person name="Seidl M.F."/>
            <person name="Snel B."/>
            <person name="Stassen J.H."/>
            <person name="Sykes S."/>
            <person name="Tripathy S."/>
            <person name="van den Berg H."/>
            <person name="Vega-Arreguin J.C."/>
            <person name="Wawra S."/>
            <person name="Young S.K."/>
            <person name="Zeng Q."/>
            <person name="Dieguez-Uribeondo J."/>
            <person name="Russ C."/>
            <person name="Tyler B.M."/>
            <person name="van West P."/>
        </authorList>
    </citation>
    <scope>NUCLEOTIDE SEQUENCE [LARGE SCALE GENOMIC DNA]</scope>
    <source>
        <strain evidence="1 2">CBS 223.65</strain>
    </source>
</reference>
<keyword evidence="2" id="KW-1185">Reference proteome</keyword>
<organism evidence="1 2">
    <name type="scientific">Saprolegnia parasitica (strain CBS 223.65)</name>
    <dbReference type="NCBI Taxonomy" id="695850"/>
    <lineage>
        <taxon>Eukaryota</taxon>
        <taxon>Sar</taxon>
        <taxon>Stramenopiles</taxon>
        <taxon>Oomycota</taxon>
        <taxon>Saprolegniomycetes</taxon>
        <taxon>Saprolegniales</taxon>
        <taxon>Saprolegniaceae</taxon>
        <taxon>Saprolegnia</taxon>
    </lineage>
</organism>
<dbReference type="Proteomes" id="UP000030745">
    <property type="component" value="Unassembled WGS sequence"/>
</dbReference>
<dbReference type="RefSeq" id="XP_012207892.1">
    <property type="nucleotide sequence ID" value="XM_012352502.1"/>
</dbReference>
<dbReference type="GeneID" id="24134410"/>
<evidence type="ECO:0000313" key="2">
    <source>
        <dbReference type="Proteomes" id="UP000030745"/>
    </source>
</evidence>
<accession>A0A067C4G3</accession>